<protein>
    <recommendedName>
        <fullName evidence="9">TRAP transporter small permease protein</fullName>
    </recommendedName>
</protein>
<keyword evidence="4 9" id="KW-0997">Cell inner membrane</keyword>
<evidence type="ECO:0000313" key="12">
    <source>
        <dbReference type="Proteomes" id="UP001059672"/>
    </source>
</evidence>
<comment type="similarity">
    <text evidence="8 9">Belongs to the TRAP transporter small permease family.</text>
</comment>
<feature type="transmembrane region" description="Helical" evidence="9">
    <location>
        <begin position="20"/>
        <end position="41"/>
    </location>
</feature>
<evidence type="ECO:0000256" key="6">
    <source>
        <dbReference type="ARBA" id="ARBA00022989"/>
    </source>
</evidence>
<dbReference type="EMBL" id="CP073346">
    <property type="protein sequence ID" value="UTW08881.1"/>
    <property type="molecule type" value="Genomic_DNA"/>
</dbReference>
<evidence type="ECO:0000256" key="8">
    <source>
        <dbReference type="ARBA" id="ARBA00038436"/>
    </source>
</evidence>
<sequence>MTFLYRIEKLMDAINKVALYTAAALIALLLYGVLYAAIARIVMDQPPLWPDPITAYALMLATLFAAPQVMRDGQHIVVDALIKSVSVKVRRVLLLVGLFITTVTCAVMAVYAAQVTAIAIENGYLDARAISVPFAVLTAPITFCFGMMSLQAVRSFLLVYFRLEINNK</sequence>
<dbReference type="PANTHER" id="PTHR35011:SF10">
    <property type="entry name" value="TRAP TRANSPORTER SMALL PERMEASE PROTEIN"/>
    <property type="match status" value="1"/>
</dbReference>
<feature type="transmembrane region" description="Helical" evidence="9">
    <location>
        <begin position="92"/>
        <end position="114"/>
    </location>
</feature>
<feature type="transmembrane region" description="Helical" evidence="9">
    <location>
        <begin position="134"/>
        <end position="161"/>
    </location>
</feature>
<evidence type="ECO:0000313" key="11">
    <source>
        <dbReference type="EMBL" id="UTW08881.1"/>
    </source>
</evidence>
<feature type="domain" description="Tripartite ATP-independent periplasmic transporters DctQ component" evidence="10">
    <location>
        <begin position="32"/>
        <end position="157"/>
    </location>
</feature>
<comment type="subcellular location">
    <subcellularLocation>
        <location evidence="1 9">Cell inner membrane</location>
        <topology evidence="1 9">Multi-pass membrane protein</topology>
    </subcellularLocation>
</comment>
<dbReference type="InterPro" id="IPR007387">
    <property type="entry name" value="TRAP_DctQ"/>
</dbReference>
<keyword evidence="6 9" id="KW-1133">Transmembrane helix</keyword>
<comment type="function">
    <text evidence="9">Part of the tripartite ATP-independent periplasmic (TRAP) transport system.</text>
</comment>
<evidence type="ECO:0000256" key="7">
    <source>
        <dbReference type="ARBA" id="ARBA00023136"/>
    </source>
</evidence>
<keyword evidence="3" id="KW-1003">Cell membrane</keyword>
<gene>
    <name evidence="11" type="ORF">KDW96_06100</name>
</gene>
<evidence type="ECO:0000256" key="9">
    <source>
        <dbReference type="RuleBase" id="RU369079"/>
    </source>
</evidence>
<dbReference type="Proteomes" id="UP001059672">
    <property type="component" value="Chromosome"/>
</dbReference>
<evidence type="ECO:0000256" key="4">
    <source>
        <dbReference type="ARBA" id="ARBA00022519"/>
    </source>
</evidence>
<keyword evidence="5 9" id="KW-0812">Transmembrane</keyword>
<evidence type="ECO:0000256" key="5">
    <source>
        <dbReference type="ARBA" id="ARBA00022692"/>
    </source>
</evidence>
<dbReference type="Pfam" id="PF04290">
    <property type="entry name" value="DctQ"/>
    <property type="match status" value="1"/>
</dbReference>
<keyword evidence="12" id="KW-1185">Reference proteome</keyword>
<name>A0ABY5H971_9PSED</name>
<reference evidence="11" key="1">
    <citation type="submission" date="2021-04" db="EMBL/GenBank/DDBJ databases">
        <title>Oceanospirillales bacteria with DddD are important DMSP degraders in coastal seawater.</title>
        <authorList>
            <person name="Liu J."/>
        </authorList>
    </citation>
    <scope>NUCLEOTIDE SEQUENCE</scope>
    <source>
        <strain evidence="11">D13-4</strain>
    </source>
</reference>
<evidence type="ECO:0000256" key="2">
    <source>
        <dbReference type="ARBA" id="ARBA00022448"/>
    </source>
</evidence>
<evidence type="ECO:0000259" key="10">
    <source>
        <dbReference type="Pfam" id="PF04290"/>
    </source>
</evidence>
<evidence type="ECO:0000256" key="1">
    <source>
        <dbReference type="ARBA" id="ARBA00004429"/>
    </source>
</evidence>
<proteinExistence type="inferred from homology"/>
<feature type="transmembrane region" description="Helical" evidence="9">
    <location>
        <begin position="53"/>
        <end position="71"/>
    </location>
</feature>
<keyword evidence="7 9" id="KW-0472">Membrane</keyword>
<evidence type="ECO:0000256" key="3">
    <source>
        <dbReference type="ARBA" id="ARBA00022475"/>
    </source>
</evidence>
<accession>A0ABY5H971</accession>
<keyword evidence="2 9" id="KW-0813">Transport</keyword>
<comment type="subunit">
    <text evidence="9">The complex comprises the extracytoplasmic solute receptor protein and the two transmembrane proteins.</text>
</comment>
<organism evidence="11 12">
    <name type="scientific">Pseudomonas benzenivorans</name>
    <dbReference type="NCBI Taxonomy" id="556533"/>
    <lineage>
        <taxon>Bacteria</taxon>
        <taxon>Pseudomonadati</taxon>
        <taxon>Pseudomonadota</taxon>
        <taxon>Gammaproteobacteria</taxon>
        <taxon>Pseudomonadales</taxon>
        <taxon>Pseudomonadaceae</taxon>
        <taxon>Pseudomonas</taxon>
    </lineage>
</organism>
<dbReference type="PANTHER" id="PTHR35011">
    <property type="entry name" value="2,3-DIKETO-L-GULONATE TRAP TRANSPORTER SMALL PERMEASE PROTEIN YIAM"/>
    <property type="match status" value="1"/>
</dbReference>
<dbReference type="RefSeq" id="WP_255839556.1">
    <property type="nucleotide sequence ID" value="NZ_CP073346.1"/>
</dbReference>
<dbReference type="InterPro" id="IPR055348">
    <property type="entry name" value="DctQ"/>
</dbReference>